<organism evidence="2 3">
    <name type="scientific">Muricoccus nepalensis</name>
    <dbReference type="NCBI Taxonomy" id="1854500"/>
    <lineage>
        <taxon>Bacteria</taxon>
        <taxon>Pseudomonadati</taxon>
        <taxon>Pseudomonadota</taxon>
        <taxon>Alphaproteobacteria</taxon>
        <taxon>Acetobacterales</taxon>
        <taxon>Roseomonadaceae</taxon>
        <taxon>Muricoccus</taxon>
    </lineage>
</organism>
<keyword evidence="3" id="KW-1185">Reference proteome</keyword>
<sequence length="360" mass="37262">MRGRPRARHGLPLPLPRERLHRARGGGLPLHGRGLDGVTALTRRLAIGALAAPALPRAARAAFPDHDVRLLVGFSAGGAVDLVARLVAEPLRAALGQNVVVENQAGASGLIAAEAAARAAPDGHTLYVAAMSAYAVLPQLPGQRMPLDMDRDLVPVGNVAGVLNALVVAPGSPFRTVGALVAAARAAPERLTYASTGNGTSQHLAGELFSRLAGVRMTHVPYRGGSNAIVDIAAGRVDMMFGNFPEFIGQIRDGGLRLLAFGGTQASPLFPDVPLVRDTLPGFEVTSWIGLAGPAGLPAPALAAWDAALARVTAAPGFRRRIAESGLEVLAQDGAAFRATIAADRRRWGEVIQGAGIRAE</sequence>
<dbReference type="Pfam" id="PF03401">
    <property type="entry name" value="TctC"/>
    <property type="match status" value="1"/>
</dbReference>
<accession>A0A502GFX1</accession>
<dbReference type="EMBL" id="RCZP01000002">
    <property type="protein sequence ID" value="TPG60448.1"/>
    <property type="molecule type" value="Genomic_DNA"/>
</dbReference>
<dbReference type="InterPro" id="IPR005064">
    <property type="entry name" value="BUG"/>
</dbReference>
<evidence type="ECO:0000313" key="3">
    <source>
        <dbReference type="Proteomes" id="UP000317078"/>
    </source>
</evidence>
<dbReference type="PIRSF" id="PIRSF017082">
    <property type="entry name" value="YflP"/>
    <property type="match status" value="1"/>
</dbReference>
<dbReference type="PANTHER" id="PTHR42928:SF5">
    <property type="entry name" value="BLR1237 PROTEIN"/>
    <property type="match status" value="1"/>
</dbReference>
<comment type="caution">
    <text evidence="2">The sequence shown here is derived from an EMBL/GenBank/DDBJ whole genome shotgun (WGS) entry which is preliminary data.</text>
</comment>
<dbReference type="PANTHER" id="PTHR42928">
    <property type="entry name" value="TRICARBOXYLATE-BINDING PROTEIN"/>
    <property type="match status" value="1"/>
</dbReference>
<dbReference type="Proteomes" id="UP000317078">
    <property type="component" value="Unassembled WGS sequence"/>
</dbReference>
<dbReference type="AlphaFoldDB" id="A0A502GFX1"/>
<comment type="similarity">
    <text evidence="1">Belongs to the UPF0065 (bug) family.</text>
</comment>
<protein>
    <submittedName>
        <fullName evidence="2">Tripartite tricarboxylate transporter substrate binding protein</fullName>
    </submittedName>
</protein>
<name>A0A502GFX1_9PROT</name>
<dbReference type="InterPro" id="IPR042100">
    <property type="entry name" value="Bug_dom1"/>
</dbReference>
<evidence type="ECO:0000256" key="1">
    <source>
        <dbReference type="ARBA" id="ARBA00006987"/>
    </source>
</evidence>
<gene>
    <name evidence="2" type="ORF">EAH89_03500</name>
</gene>
<dbReference type="SUPFAM" id="SSF53850">
    <property type="entry name" value="Periplasmic binding protein-like II"/>
    <property type="match status" value="1"/>
</dbReference>
<dbReference type="Gene3D" id="3.40.190.10">
    <property type="entry name" value="Periplasmic binding protein-like II"/>
    <property type="match status" value="1"/>
</dbReference>
<dbReference type="OrthoDB" id="7374763at2"/>
<dbReference type="Gene3D" id="3.40.190.150">
    <property type="entry name" value="Bordetella uptake gene, domain 1"/>
    <property type="match status" value="1"/>
</dbReference>
<reference evidence="2 3" key="1">
    <citation type="journal article" date="2019" name="Environ. Microbiol.">
        <title>Species interactions and distinct microbial communities in high Arctic permafrost affected cryosols are associated with the CH4 and CO2 gas fluxes.</title>
        <authorList>
            <person name="Altshuler I."/>
            <person name="Hamel J."/>
            <person name="Turney S."/>
            <person name="Magnuson E."/>
            <person name="Levesque R."/>
            <person name="Greer C."/>
            <person name="Whyte L.G."/>
        </authorList>
    </citation>
    <scope>NUCLEOTIDE SEQUENCE [LARGE SCALE GENOMIC DNA]</scope>
    <source>
        <strain evidence="2 3">S9.3B</strain>
    </source>
</reference>
<evidence type="ECO:0000313" key="2">
    <source>
        <dbReference type="EMBL" id="TPG60448.1"/>
    </source>
</evidence>
<proteinExistence type="inferred from homology"/>